<reference evidence="1 2" key="1">
    <citation type="submission" date="2019-07" db="EMBL/GenBank/DDBJ databases">
        <title>Whole genome shotgun sequence of Cellulomonas terrae NBRC 100819.</title>
        <authorList>
            <person name="Hosoyama A."/>
            <person name="Uohara A."/>
            <person name="Ohji S."/>
            <person name="Ichikawa N."/>
        </authorList>
    </citation>
    <scope>NUCLEOTIDE SEQUENCE [LARGE SCALE GENOMIC DNA]</scope>
    <source>
        <strain evidence="1 2">NBRC 100819</strain>
    </source>
</reference>
<evidence type="ECO:0000313" key="1">
    <source>
        <dbReference type="EMBL" id="GEL98045.1"/>
    </source>
</evidence>
<sequence length="112" mass="11969">MSAEAVALALAGGAVDWDGTDLGLLPRLPAEEEGRAVDVDQGDVPALLDALDSTETFVTAHVLLTRLAGGPNETFPTWNGLAVEIRADGSTHVDPAQRPAVAERWRRWRAEQ</sequence>
<comment type="caution">
    <text evidence="1">The sequence shown here is derived from an EMBL/GenBank/DDBJ whole genome shotgun (WGS) entry which is preliminary data.</text>
</comment>
<dbReference type="EMBL" id="BJWH01000006">
    <property type="protein sequence ID" value="GEL98045.1"/>
    <property type="molecule type" value="Genomic_DNA"/>
</dbReference>
<name>A0A511JJG3_9CELL</name>
<dbReference type="AlphaFoldDB" id="A0A511JJG3"/>
<proteinExistence type="predicted"/>
<protein>
    <submittedName>
        <fullName evidence="1">Uncharacterized protein</fullName>
    </submittedName>
</protein>
<dbReference type="OrthoDB" id="5147934at2"/>
<accession>A0A511JJG3</accession>
<organism evidence="1 2">
    <name type="scientific">Cellulomonas terrae</name>
    <dbReference type="NCBI Taxonomy" id="311234"/>
    <lineage>
        <taxon>Bacteria</taxon>
        <taxon>Bacillati</taxon>
        <taxon>Actinomycetota</taxon>
        <taxon>Actinomycetes</taxon>
        <taxon>Micrococcales</taxon>
        <taxon>Cellulomonadaceae</taxon>
        <taxon>Cellulomonas</taxon>
    </lineage>
</organism>
<dbReference type="RefSeq" id="WP_146845589.1">
    <property type="nucleotide sequence ID" value="NZ_BJWH01000006.1"/>
</dbReference>
<gene>
    <name evidence="1" type="ORF">CTE05_15920</name>
</gene>
<evidence type="ECO:0000313" key="2">
    <source>
        <dbReference type="Proteomes" id="UP000321049"/>
    </source>
</evidence>
<keyword evidence="2" id="KW-1185">Reference proteome</keyword>
<dbReference type="Proteomes" id="UP000321049">
    <property type="component" value="Unassembled WGS sequence"/>
</dbReference>